<dbReference type="Proteomes" id="UP000069940">
    <property type="component" value="Unassembled WGS sequence"/>
</dbReference>
<proteinExistence type="predicted"/>
<feature type="region of interest" description="Disordered" evidence="1">
    <location>
        <begin position="230"/>
        <end position="263"/>
    </location>
</feature>
<keyword evidence="4" id="KW-1185">Reference proteome</keyword>
<dbReference type="PANTHER" id="PTHR33327:SF3">
    <property type="entry name" value="RNA-DIRECTED DNA POLYMERASE"/>
    <property type="match status" value="1"/>
</dbReference>
<sequence length="290" mass="31996">MEDKSSASGVIPPIAQPAVETINAPRLNPPSMADTNIETYFMSLEFWFAASGIGAQHDSRRYNIVMAQVPPNKLTELRSIVDATPANDKYAYIKTKLIAYFADSQQRRLQRVLSDMPLGDLKPSQLFNEMKRVAGSSLGEAVLLDLWATRLPPHAQAAVIASRGDAADKITIADAIVDSMVLRKINALDSNVQNSAMAATKPAEVAAIDPIQDLKREIAELSRRLEKMLPIQKSVRGRSRSRSRGGEKRSANRERDSSSGPCWYHRTFGNDARRCRKPCSTSQQASSNQQ</sequence>
<accession>A0ABM1YBQ3</accession>
<evidence type="ECO:0000259" key="2">
    <source>
        <dbReference type="Pfam" id="PF23055"/>
    </source>
</evidence>
<reference evidence="4" key="1">
    <citation type="journal article" date="2015" name="Proc. Natl. Acad. Sci. U.S.A.">
        <title>Genome sequence of the Asian Tiger mosquito, Aedes albopictus, reveals insights into its biology, genetics, and evolution.</title>
        <authorList>
            <person name="Chen X.G."/>
            <person name="Jiang X."/>
            <person name="Gu J."/>
            <person name="Xu M."/>
            <person name="Wu Y."/>
            <person name="Deng Y."/>
            <person name="Zhang C."/>
            <person name="Bonizzoni M."/>
            <person name="Dermauw W."/>
            <person name="Vontas J."/>
            <person name="Armbruster P."/>
            <person name="Huang X."/>
            <person name="Yang Y."/>
            <person name="Zhang H."/>
            <person name="He W."/>
            <person name="Peng H."/>
            <person name="Liu Y."/>
            <person name="Wu K."/>
            <person name="Chen J."/>
            <person name="Lirakis M."/>
            <person name="Topalis P."/>
            <person name="Van Leeuwen T."/>
            <person name="Hall A.B."/>
            <person name="Jiang X."/>
            <person name="Thorpe C."/>
            <person name="Mueller R.L."/>
            <person name="Sun C."/>
            <person name="Waterhouse R.M."/>
            <person name="Yan G."/>
            <person name="Tu Z.J."/>
            <person name="Fang X."/>
            <person name="James A.A."/>
        </authorList>
    </citation>
    <scope>NUCLEOTIDE SEQUENCE [LARGE SCALE GENOMIC DNA]</scope>
    <source>
        <strain evidence="4">Foshan</strain>
    </source>
</reference>
<evidence type="ECO:0000256" key="1">
    <source>
        <dbReference type="SAM" id="MobiDB-lite"/>
    </source>
</evidence>
<dbReference type="EnsemblMetazoa" id="AALFPA23_007651.R10232">
    <property type="protein sequence ID" value="AALFPA23_007651.P10232"/>
    <property type="gene ID" value="AALFPA23_007651"/>
</dbReference>
<dbReference type="PANTHER" id="PTHR33327">
    <property type="entry name" value="ENDONUCLEASE"/>
    <property type="match status" value="1"/>
</dbReference>
<feature type="compositionally biased region" description="Basic and acidic residues" evidence="1">
    <location>
        <begin position="244"/>
        <end position="257"/>
    </location>
</feature>
<dbReference type="GeneID" id="115265003"/>
<dbReference type="RefSeq" id="XP_029725051.2">
    <property type="nucleotide sequence ID" value="XM_029869191.2"/>
</dbReference>
<evidence type="ECO:0000313" key="3">
    <source>
        <dbReference type="EnsemblMetazoa" id="AALFPA23_007651.P10232"/>
    </source>
</evidence>
<dbReference type="Pfam" id="PF23055">
    <property type="entry name" value="DUF7041"/>
    <property type="match status" value="1"/>
</dbReference>
<evidence type="ECO:0000313" key="4">
    <source>
        <dbReference type="Proteomes" id="UP000069940"/>
    </source>
</evidence>
<reference evidence="3" key="2">
    <citation type="submission" date="2025-05" db="UniProtKB">
        <authorList>
            <consortium name="EnsemblMetazoa"/>
        </authorList>
    </citation>
    <scope>IDENTIFICATION</scope>
    <source>
        <strain evidence="3">Foshan</strain>
    </source>
</reference>
<name>A0ABM1YBQ3_AEDAL</name>
<dbReference type="InterPro" id="IPR055469">
    <property type="entry name" value="DUF7041"/>
</dbReference>
<organism evidence="3 4">
    <name type="scientific">Aedes albopictus</name>
    <name type="common">Asian tiger mosquito</name>
    <name type="synonym">Stegomyia albopicta</name>
    <dbReference type="NCBI Taxonomy" id="7160"/>
    <lineage>
        <taxon>Eukaryota</taxon>
        <taxon>Metazoa</taxon>
        <taxon>Ecdysozoa</taxon>
        <taxon>Arthropoda</taxon>
        <taxon>Hexapoda</taxon>
        <taxon>Insecta</taxon>
        <taxon>Pterygota</taxon>
        <taxon>Neoptera</taxon>
        <taxon>Endopterygota</taxon>
        <taxon>Diptera</taxon>
        <taxon>Nematocera</taxon>
        <taxon>Culicoidea</taxon>
        <taxon>Culicidae</taxon>
        <taxon>Culicinae</taxon>
        <taxon>Aedini</taxon>
        <taxon>Aedes</taxon>
        <taxon>Stegomyia</taxon>
    </lineage>
</organism>
<protein>
    <recommendedName>
        <fullName evidence="2">DUF7041 domain-containing protein</fullName>
    </recommendedName>
</protein>
<feature type="domain" description="DUF7041" evidence="2">
    <location>
        <begin position="40"/>
        <end position="113"/>
    </location>
</feature>